<dbReference type="SMART" id="SM00339">
    <property type="entry name" value="FH"/>
    <property type="match status" value="1"/>
</dbReference>
<dbReference type="PANTHER" id="PTHR45796:SF9">
    <property type="entry name" value="FORKHEAD BOX PROTEIN P2"/>
    <property type="match status" value="1"/>
</dbReference>
<dbReference type="InterPro" id="IPR032354">
    <property type="entry name" value="FOXP-CC"/>
</dbReference>
<feature type="region of interest" description="Disordered" evidence="12">
    <location>
        <begin position="192"/>
        <end position="250"/>
    </location>
</feature>
<feature type="region of interest" description="Disordered" evidence="12">
    <location>
        <begin position="350"/>
        <end position="376"/>
    </location>
</feature>
<evidence type="ECO:0000256" key="7">
    <source>
        <dbReference type="ARBA" id="ARBA00023125"/>
    </source>
</evidence>
<dbReference type="Ensembl" id="ENSACOT00000017715.1">
    <property type="protein sequence ID" value="ENSACOP00000017094.1"/>
    <property type="gene ID" value="ENSACOG00000011777.1"/>
</dbReference>
<dbReference type="PROSITE" id="PS00658">
    <property type="entry name" value="FORK_HEAD_2"/>
    <property type="match status" value="1"/>
</dbReference>
<feature type="domain" description="Fork-head" evidence="13">
    <location>
        <begin position="415"/>
        <end position="488"/>
    </location>
</feature>
<evidence type="ECO:0000256" key="2">
    <source>
        <dbReference type="ARBA" id="ARBA00022491"/>
    </source>
</evidence>
<dbReference type="InterPro" id="IPR001766">
    <property type="entry name" value="Fork_head_dom"/>
</dbReference>
<keyword evidence="5" id="KW-0862">Zinc</keyword>
<dbReference type="InterPro" id="IPR050998">
    <property type="entry name" value="FOXP"/>
</dbReference>
<evidence type="ECO:0000256" key="5">
    <source>
        <dbReference type="ARBA" id="ARBA00022833"/>
    </source>
</evidence>
<evidence type="ECO:0000256" key="12">
    <source>
        <dbReference type="SAM" id="MobiDB-lite"/>
    </source>
</evidence>
<dbReference type="FunFam" id="1.20.5.340:FF:000005">
    <property type="entry name" value="Forkhead box P1, isoform CRA_f"/>
    <property type="match status" value="1"/>
</dbReference>
<dbReference type="Gene3D" id="1.10.10.10">
    <property type="entry name" value="Winged helix-like DNA-binding domain superfamily/Winged helix DNA-binding domain"/>
    <property type="match status" value="1"/>
</dbReference>
<comment type="subcellular location">
    <subcellularLocation>
        <location evidence="1 11">Nucleus</location>
    </subcellularLocation>
</comment>
<evidence type="ECO:0000256" key="10">
    <source>
        <dbReference type="ARBA" id="ARBA00040052"/>
    </source>
</evidence>
<keyword evidence="4" id="KW-0863">Zinc-finger</keyword>
<proteinExistence type="predicted"/>
<dbReference type="CDD" id="cd20065">
    <property type="entry name" value="FH_FOXP2"/>
    <property type="match status" value="1"/>
</dbReference>
<dbReference type="Gene3D" id="1.20.5.340">
    <property type="match status" value="1"/>
</dbReference>
<evidence type="ECO:0000313" key="14">
    <source>
        <dbReference type="Ensembl" id="ENSACOP00000017094.1"/>
    </source>
</evidence>
<dbReference type="GO" id="GO:0005634">
    <property type="term" value="C:nucleus"/>
    <property type="evidence" value="ECO:0007669"/>
    <property type="project" value="UniProtKB-SubCell"/>
</dbReference>
<evidence type="ECO:0000256" key="4">
    <source>
        <dbReference type="ARBA" id="ARBA00022771"/>
    </source>
</evidence>
<dbReference type="GO" id="GO:0008270">
    <property type="term" value="F:zinc ion binding"/>
    <property type="evidence" value="ECO:0007669"/>
    <property type="project" value="UniProtKB-KW"/>
</dbReference>
<accession>A0A8B9IZ99</accession>
<dbReference type="Pfam" id="PF00250">
    <property type="entry name" value="Forkhead"/>
    <property type="match status" value="1"/>
</dbReference>
<evidence type="ECO:0000259" key="13">
    <source>
        <dbReference type="PROSITE" id="PS50039"/>
    </source>
</evidence>
<protein>
    <recommendedName>
        <fullName evidence="10">Forkhead box protein P2</fullName>
    </recommendedName>
</protein>
<evidence type="ECO:0000256" key="6">
    <source>
        <dbReference type="ARBA" id="ARBA00023015"/>
    </source>
</evidence>
<dbReference type="InterPro" id="IPR030456">
    <property type="entry name" value="TF_fork_head_CS_2"/>
</dbReference>
<keyword evidence="6" id="KW-0805">Transcription regulation</keyword>
<dbReference type="SUPFAM" id="SSF46785">
    <property type="entry name" value="Winged helix' DNA-binding domain"/>
    <property type="match status" value="1"/>
</dbReference>
<sequence>MMQESATETISNSSMNQNGMSTLSSQLDAGSRDGRSSGDTSTEVSTVELLHLQQQQALQAARQLLLQQQTSGLKSPKGSDKQRPLQVSKVSLRLGPYSQSRTCSRMRDVRGCLCSNQQQQLAAQQLVFQQQLLQMQQLQQQQHLLNLQRQGLISIPPGQSALPVQSLPQAGLSPAEIQQLWKEVTGVHSMEDNGIKHGGLDLTTNNSSSTTSSTTSKASPPITHHSIVNGQSSVLNARRDSSSHEETGASHTLYGHGVCKWPGCESVCEDFGQFLKHLNNEHALDDRSTAQCRVQMQVVQQLEIQLSKERERLQAMMTHLHMRPSEPKPSPKPLNLVSSVTMSKNILETSPQSLPQTPTTPTAPVTPITQGPSVITPASVPNVGAIRRRHSDKYNIPMSSEIAPNYEFYKNADVRPPFTYATLIRQAIMESSDRQLTLNEIYSWFTRTFAYFRRNAATWKNAVRHNLSLHKCFVRVENVKGAVWTVDEVEYQKRRSQKITGSPTLVKNIPTSLGYGAALNASLQAALAESSLPLLSNPGLINNASSGLLQAVHEDLNGSLDHIDSNGNSSPGCSPQPHIHSIHVKEEPVIAEDEDCPMSLVTTANHSPELEDDREIEEEPLSEDLE</sequence>
<evidence type="ECO:0000256" key="1">
    <source>
        <dbReference type="ARBA" id="ARBA00004123"/>
    </source>
</evidence>
<name>A0A8B9IZ99_9PSIT</name>
<evidence type="ECO:0000256" key="11">
    <source>
        <dbReference type="PROSITE-ProRule" id="PRU00089"/>
    </source>
</evidence>
<dbReference type="InterPro" id="IPR036390">
    <property type="entry name" value="WH_DNA-bd_sf"/>
</dbReference>
<feature type="compositionally biased region" description="Basic and acidic residues" evidence="12">
    <location>
        <begin position="237"/>
        <end position="248"/>
    </location>
</feature>
<dbReference type="GO" id="GO:0001227">
    <property type="term" value="F:DNA-binding transcription repressor activity, RNA polymerase II-specific"/>
    <property type="evidence" value="ECO:0007669"/>
    <property type="project" value="TreeGrafter"/>
</dbReference>
<feature type="compositionally biased region" description="Low complexity" evidence="12">
    <location>
        <begin position="350"/>
        <end position="370"/>
    </location>
</feature>
<dbReference type="InterPro" id="IPR047412">
    <property type="entry name" value="FH_FOXP1_P2"/>
</dbReference>
<dbReference type="PANTHER" id="PTHR45796">
    <property type="entry name" value="FORKHEAD BOX P, ISOFORM C"/>
    <property type="match status" value="1"/>
</dbReference>
<keyword evidence="7 11" id="KW-0238">DNA-binding</keyword>
<dbReference type="InterPro" id="IPR036388">
    <property type="entry name" value="WH-like_DNA-bd_sf"/>
</dbReference>
<keyword evidence="3" id="KW-0479">Metal-binding</keyword>
<dbReference type="FunFam" id="1.10.10.10:FF:000010">
    <property type="entry name" value="Forkhead box P2 isoform B"/>
    <property type="match status" value="1"/>
</dbReference>
<keyword evidence="8" id="KW-0804">Transcription</keyword>
<feature type="DNA-binding region" description="Fork-head" evidence="11">
    <location>
        <begin position="415"/>
        <end position="488"/>
    </location>
</feature>
<keyword evidence="2" id="KW-0678">Repressor</keyword>
<dbReference type="PROSITE" id="PS50039">
    <property type="entry name" value="FORK_HEAD_3"/>
    <property type="match status" value="1"/>
</dbReference>
<feature type="region of interest" description="Disordered" evidence="12">
    <location>
        <begin position="560"/>
        <end position="579"/>
    </location>
</feature>
<organism evidence="14 15">
    <name type="scientific">Amazona collaria</name>
    <name type="common">yellow-billed parrot</name>
    <dbReference type="NCBI Taxonomy" id="241587"/>
    <lineage>
        <taxon>Eukaryota</taxon>
        <taxon>Metazoa</taxon>
        <taxon>Chordata</taxon>
        <taxon>Craniata</taxon>
        <taxon>Vertebrata</taxon>
        <taxon>Euteleostomi</taxon>
        <taxon>Archelosauria</taxon>
        <taxon>Archosauria</taxon>
        <taxon>Dinosauria</taxon>
        <taxon>Saurischia</taxon>
        <taxon>Theropoda</taxon>
        <taxon>Coelurosauria</taxon>
        <taxon>Aves</taxon>
        <taxon>Neognathae</taxon>
        <taxon>Neoaves</taxon>
        <taxon>Telluraves</taxon>
        <taxon>Australaves</taxon>
        <taxon>Psittaciformes</taxon>
        <taxon>Psittacidae</taxon>
        <taxon>Amazona</taxon>
    </lineage>
</organism>
<keyword evidence="15" id="KW-1185">Reference proteome</keyword>
<reference evidence="14" key="1">
    <citation type="submission" date="2025-08" db="UniProtKB">
        <authorList>
            <consortium name="Ensembl"/>
        </authorList>
    </citation>
    <scope>IDENTIFICATION</scope>
</reference>
<evidence type="ECO:0000256" key="8">
    <source>
        <dbReference type="ARBA" id="ARBA00023163"/>
    </source>
</evidence>
<feature type="compositionally biased region" description="Polar residues" evidence="12">
    <location>
        <begin position="1"/>
        <end position="28"/>
    </location>
</feature>
<keyword evidence="9 11" id="KW-0539">Nucleus</keyword>
<feature type="region of interest" description="Disordered" evidence="12">
    <location>
        <begin position="589"/>
        <end position="626"/>
    </location>
</feature>
<feature type="compositionally biased region" description="Low complexity" evidence="12">
    <location>
        <begin position="203"/>
        <end position="216"/>
    </location>
</feature>
<feature type="compositionally biased region" description="Polar residues" evidence="12">
    <location>
        <begin position="226"/>
        <end position="235"/>
    </location>
</feature>
<evidence type="ECO:0000256" key="3">
    <source>
        <dbReference type="ARBA" id="ARBA00022723"/>
    </source>
</evidence>
<evidence type="ECO:0000256" key="9">
    <source>
        <dbReference type="ARBA" id="ARBA00023242"/>
    </source>
</evidence>
<dbReference type="GO" id="GO:0000978">
    <property type="term" value="F:RNA polymerase II cis-regulatory region sequence-specific DNA binding"/>
    <property type="evidence" value="ECO:0007669"/>
    <property type="project" value="TreeGrafter"/>
</dbReference>
<dbReference type="PRINTS" id="PR00053">
    <property type="entry name" value="FORKHEAD"/>
</dbReference>
<dbReference type="Pfam" id="PF16159">
    <property type="entry name" value="FOXP-CC"/>
    <property type="match status" value="1"/>
</dbReference>
<evidence type="ECO:0000313" key="15">
    <source>
        <dbReference type="Proteomes" id="UP000694522"/>
    </source>
</evidence>
<reference evidence="14" key="2">
    <citation type="submission" date="2025-09" db="UniProtKB">
        <authorList>
            <consortium name="Ensembl"/>
        </authorList>
    </citation>
    <scope>IDENTIFICATION</scope>
</reference>
<feature type="compositionally biased region" description="Acidic residues" evidence="12">
    <location>
        <begin position="610"/>
        <end position="626"/>
    </location>
</feature>
<dbReference type="AlphaFoldDB" id="A0A8B9IZ99"/>
<feature type="region of interest" description="Disordered" evidence="12">
    <location>
        <begin position="1"/>
        <end position="44"/>
    </location>
</feature>
<dbReference type="Proteomes" id="UP000694522">
    <property type="component" value="Unplaced"/>
</dbReference>